<accession>A0ACC2AJ85</accession>
<sequence length="419" mass="45841">MASDMSLASFSVVTRPPFFSISRSAAAAARYHFPLNHFPLNHKYRLRMFQKEVSASLNNNIITSFPKQKRNYGVRRYSGFHFFSRRFLHAISSAHLKEEDDNSLEPSVPEVSDAKIELNLKPTSNLSSGLITGLSAVGFLETAYLTWTKLAGGSVLCPAGGDSCKSVLDSDYAMFFGFPLPLAGMLMYGVVALLAWSMRENHSTIPIEQGSKRWLLLGSTTAMATASAYLMYILQVKLGGAFCAYCVASALLSFSLLLLTLRVFTTEDLQKVAGLQLATVATVVIMFSAAFENSTSALAGSADINLLPVEPEVTTVSNSVQISLAKHLSAIGAKMYGAFWCSHCHEQKEMFGREAMKFLGYVECYPDGYQKGIKIAKACEAQNIQGFPTWIINDEVISGEQDLQELARISGFDLSKPSN</sequence>
<proteinExistence type="predicted"/>
<protein>
    <submittedName>
        <fullName evidence="1">Uncharacterized protein</fullName>
    </submittedName>
</protein>
<reference evidence="2" key="1">
    <citation type="journal article" date="2024" name="Proc. Natl. Acad. Sci. U.S.A.">
        <title>Extraordinary preservation of gene collinearity over three hundred million years revealed in homosporous lycophytes.</title>
        <authorList>
            <person name="Li C."/>
            <person name="Wickell D."/>
            <person name="Kuo L.Y."/>
            <person name="Chen X."/>
            <person name="Nie B."/>
            <person name="Liao X."/>
            <person name="Peng D."/>
            <person name="Ji J."/>
            <person name="Jenkins J."/>
            <person name="Williams M."/>
            <person name="Shu S."/>
            <person name="Plott C."/>
            <person name="Barry K."/>
            <person name="Rajasekar S."/>
            <person name="Grimwood J."/>
            <person name="Han X."/>
            <person name="Sun S."/>
            <person name="Hou Z."/>
            <person name="He W."/>
            <person name="Dai G."/>
            <person name="Sun C."/>
            <person name="Schmutz J."/>
            <person name="Leebens-Mack J.H."/>
            <person name="Li F.W."/>
            <person name="Wang L."/>
        </authorList>
    </citation>
    <scope>NUCLEOTIDE SEQUENCE [LARGE SCALE GENOMIC DNA]</scope>
    <source>
        <strain evidence="2">cv. PW_Plant_1</strain>
    </source>
</reference>
<evidence type="ECO:0000313" key="2">
    <source>
        <dbReference type="Proteomes" id="UP001162992"/>
    </source>
</evidence>
<evidence type="ECO:0000313" key="1">
    <source>
        <dbReference type="EMBL" id="KAJ7517639.1"/>
    </source>
</evidence>
<gene>
    <name evidence="1" type="ORF">O6H91_21G032800</name>
</gene>
<dbReference type="Proteomes" id="UP001162992">
    <property type="component" value="Chromosome 21"/>
</dbReference>
<organism evidence="1 2">
    <name type="scientific">Diphasiastrum complanatum</name>
    <name type="common">Issler's clubmoss</name>
    <name type="synonym">Lycopodium complanatum</name>
    <dbReference type="NCBI Taxonomy" id="34168"/>
    <lineage>
        <taxon>Eukaryota</taxon>
        <taxon>Viridiplantae</taxon>
        <taxon>Streptophyta</taxon>
        <taxon>Embryophyta</taxon>
        <taxon>Tracheophyta</taxon>
        <taxon>Lycopodiopsida</taxon>
        <taxon>Lycopodiales</taxon>
        <taxon>Lycopodiaceae</taxon>
        <taxon>Lycopodioideae</taxon>
        <taxon>Diphasiastrum</taxon>
    </lineage>
</organism>
<keyword evidence="2" id="KW-1185">Reference proteome</keyword>
<comment type="caution">
    <text evidence="1">The sequence shown here is derived from an EMBL/GenBank/DDBJ whole genome shotgun (WGS) entry which is preliminary data.</text>
</comment>
<name>A0ACC2AJ85_DIPCM</name>
<dbReference type="EMBL" id="CM055112">
    <property type="protein sequence ID" value="KAJ7517639.1"/>
    <property type="molecule type" value="Genomic_DNA"/>
</dbReference>